<dbReference type="AlphaFoldDB" id="X0WHE8"/>
<reference evidence="1" key="1">
    <citation type="journal article" date="2014" name="Front. Microbiol.">
        <title>High frequency of phylogenetically diverse reductive dehalogenase-homologous genes in deep subseafloor sedimentary metagenomes.</title>
        <authorList>
            <person name="Kawai M."/>
            <person name="Futagami T."/>
            <person name="Toyoda A."/>
            <person name="Takaki Y."/>
            <person name="Nishi S."/>
            <person name="Hori S."/>
            <person name="Arai W."/>
            <person name="Tsubouchi T."/>
            <person name="Morono Y."/>
            <person name="Uchiyama I."/>
            <person name="Ito T."/>
            <person name="Fujiyama A."/>
            <person name="Inagaki F."/>
            <person name="Takami H."/>
        </authorList>
    </citation>
    <scope>NUCLEOTIDE SEQUENCE</scope>
    <source>
        <strain evidence="1">Expedition CK06-06</strain>
    </source>
</reference>
<feature type="non-terminal residue" evidence="1">
    <location>
        <position position="46"/>
    </location>
</feature>
<accession>X0WHE8</accession>
<gene>
    <name evidence="1" type="ORF">S01H1_60859</name>
</gene>
<evidence type="ECO:0008006" key="2">
    <source>
        <dbReference type="Google" id="ProtNLM"/>
    </source>
</evidence>
<dbReference type="InterPro" id="IPR036188">
    <property type="entry name" value="FAD/NAD-bd_sf"/>
</dbReference>
<protein>
    <recommendedName>
        <fullName evidence="2">FAD-dependent oxidoreductase 2 FAD binding domain-containing protein</fullName>
    </recommendedName>
</protein>
<evidence type="ECO:0000313" key="1">
    <source>
        <dbReference type="EMBL" id="GAG23938.1"/>
    </source>
</evidence>
<dbReference type="Pfam" id="PF12831">
    <property type="entry name" value="FAD_oxidored"/>
    <property type="match status" value="1"/>
</dbReference>
<dbReference type="EMBL" id="BARS01039873">
    <property type="protein sequence ID" value="GAG23938.1"/>
    <property type="molecule type" value="Genomic_DNA"/>
</dbReference>
<comment type="caution">
    <text evidence="1">The sequence shown here is derived from an EMBL/GenBank/DDBJ whole genome shotgun (WGS) entry which is preliminary data.</text>
</comment>
<dbReference type="SUPFAM" id="SSF51905">
    <property type="entry name" value="FAD/NAD(P)-binding domain"/>
    <property type="match status" value="1"/>
</dbReference>
<organism evidence="1">
    <name type="scientific">marine sediment metagenome</name>
    <dbReference type="NCBI Taxonomy" id="412755"/>
    <lineage>
        <taxon>unclassified sequences</taxon>
        <taxon>metagenomes</taxon>
        <taxon>ecological metagenomes</taxon>
    </lineage>
</organism>
<name>X0WHE8_9ZZZZ</name>
<sequence length="46" mass="4391">MAEFSKSYDVLVAGAGVAGVAASVAAARSGLKAALIEKTVLVGGLA</sequence>
<proteinExistence type="predicted"/>
<dbReference type="Gene3D" id="3.50.50.60">
    <property type="entry name" value="FAD/NAD(P)-binding domain"/>
    <property type="match status" value="1"/>
</dbReference>